<dbReference type="EnsemblMetazoa" id="GPAI034085-RA">
    <property type="protein sequence ID" value="GPAI034085-PA"/>
    <property type="gene ID" value="GPAI034085"/>
</dbReference>
<sequence length="173" mass="19881">MYECCGKRYKITRTKKKKKEEVPSLSFYARRGVGLTDCWLTDNKCGYADDDDDDDDDVADAKVRLCPPRKKAKAKITTSEDMKITIYFNNQARVKQAKQNHICHELLDGPAKHLLEVFFICNNPIKEDSGLQTTNYYILEYICKELSPGYKKNSSNPTPNKEKEETVLELLSV</sequence>
<accession>A0A1B0A4B7</accession>
<name>A0A1B0A4B7_GLOPL</name>
<proteinExistence type="predicted"/>
<reference evidence="2" key="1">
    <citation type="submission" date="2014-03" db="EMBL/GenBank/DDBJ databases">
        <authorList>
            <person name="Aksoy S."/>
            <person name="Warren W."/>
            <person name="Wilson R.K."/>
        </authorList>
    </citation>
    <scope>NUCLEOTIDE SEQUENCE [LARGE SCALE GENOMIC DNA]</scope>
    <source>
        <strain evidence="2">IAEA</strain>
    </source>
</reference>
<protein>
    <submittedName>
        <fullName evidence="1">Uncharacterized protein</fullName>
    </submittedName>
</protein>
<dbReference type="Proteomes" id="UP000092445">
    <property type="component" value="Unassembled WGS sequence"/>
</dbReference>
<dbReference type="VEuPathDB" id="VectorBase:GPAI034085"/>
<dbReference type="AlphaFoldDB" id="A0A1B0A4B7"/>
<reference evidence="1" key="2">
    <citation type="submission" date="2020-05" db="UniProtKB">
        <authorList>
            <consortium name="EnsemblMetazoa"/>
        </authorList>
    </citation>
    <scope>IDENTIFICATION</scope>
    <source>
        <strain evidence="1">IAEA</strain>
    </source>
</reference>
<evidence type="ECO:0000313" key="2">
    <source>
        <dbReference type="Proteomes" id="UP000092445"/>
    </source>
</evidence>
<evidence type="ECO:0000313" key="1">
    <source>
        <dbReference type="EnsemblMetazoa" id="GPAI034085-PA"/>
    </source>
</evidence>
<keyword evidence="2" id="KW-1185">Reference proteome</keyword>
<organism evidence="1 2">
    <name type="scientific">Glossina pallidipes</name>
    <name type="common">Tsetse fly</name>
    <dbReference type="NCBI Taxonomy" id="7398"/>
    <lineage>
        <taxon>Eukaryota</taxon>
        <taxon>Metazoa</taxon>
        <taxon>Ecdysozoa</taxon>
        <taxon>Arthropoda</taxon>
        <taxon>Hexapoda</taxon>
        <taxon>Insecta</taxon>
        <taxon>Pterygota</taxon>
        <taxon>Neoptera</taxon>
        <taxon>Endopterygota</taxon>
        <taxon>Diptera</taxon>
        <taxon>Brachycera</taxon>
        <taxon>Muscomorpha</taxon>
        <taxon>Hippoboscoidea</taxon>
        <taxon>Glossinidae</taxon>
        <taxon>Glossina</taxon>
    </lineage>
</organism>